<keyword evidence="3" id="KW-1185">Reference proteome</keyword>
<feature type="compositionally biased region" description="Basic and acidic residues" evidence="1">
    <location>
        <begin position="24"/>
        <end position="34"/>
    </location>
</feature>
<reference evidence="2 3" key="1">
    <citation type="journal article" date="2013" name="Genome Announc.">
        <title>Draft Genome Sequence of Strain JLT2015T, Belonging to the Family Sphingomonadaceae of the Alphaproteobacteria.</title>
        <authorList>
            <person name="Tang K."/>
            <person name="Liu K."/>
            <person name="Li S."/>
            <person name="Jiao N."/>
        </authorList>
    </citation>
    <scope>NUCLEOTIDE SEQUENCE [LARGE SCALE GENOMIC DNA]</scope>
    <source>
        <strain evidence="2 3">JLT2015</strain>
    </source>
</reference>
<dbReference type="Proteomes" id="UP000011717">
    <property type="component" value="Unassembled WGS sequence"/>
</dbReference>
<protein>
    <submittedName>
        <fullName evidence="2">Uncharacterized protein</fullName>
    </submittedName>
</protein>
<feature type="region of interest" description="Disordered" evidence="1">
    <location>
        <begin position="1"/>
        <end position="63"/>
    </location>
</feature>
<name>M2U893_9SPHN</name>
<sequence>MSDGGFPAAFVQLRPRAQSRAGSRRADADAEVGKGTRLSVPASSSDLFIRKEQPGAPPPLRPL</sequence>
<dbReference type="AlphaFoldDB" id="M2U893"/>
<comment type="caution">
    <text evidence="2">The sequence shown here is derived from an EMBL/GenBank/DDBJ whole genome shotgun (WGS) entry which is preliminary data.</text>
</comment>
<dbReference type="EMBL" id="AMRV01000001">
    <property type="protein sequence ID" value="EMD84197.1"/>
    <property type="molecule type" value="Genomic_DNA"/>
</dbReference>
<gene>
    <name evidence="2" type="ORF">C725_0127</name>
</gene>
<accession>M2U893</accession>
<proteinExistence type="predicted"/>
<evidence type="ECO:0000313" key="3">
    <source>
        <dbReference type="Proteomes" id="UP000011717"/>
    </source>
</evidence>
<evidence type="ECO:0000256" key="1">
    <source>
        <dbReference type="SAM" id="MobiDB-lite"/>
    </source>
</evidence>
<evidence type="ECO:0000313" key="2">
    <source>
        <dbReference type="EMBL" id="EMD84197.1"/>
    </source>
</evidence>
<organism evidence="2 3">
    <name type="scientific">Pacificimonas flava</name>
    <dbReference type="NCBI Taxonomy" id="1234595"/>
    <lineage>
        <taxon>Bacteria</taxon>
        <taxon>Pseudomonadati</taxon>
        <taxon>Pseudomonadota</taxon>
        <taxon>Alphaproteobacteria</taxon>
        <taxon>Sphingomonadales</taxon>
        <taxon>Sphingosinicellaceae</taxon>
        <taxon>Pacificimonas</taxon>
    </lineage>
</organism>